<comment type="caution">
    <text evidence="2">The sequence shown here is derived from an EMBL/GenBank/DDBJ whole genome shotgun (WGS) entry which is preliminary data.</text>
</comment>
<feature type="non-terminal residue" evidence="2">
    <location>
        <position position="340"/>
    </location>
</feature>
<protein>
    <submittedName>
        <fullName evidence="2">Uncharacterized protein</fullName>
    </submittedName>
</protein>
<evidence type="ECO:0000313" key="2">
    <source>
        <dbReference type="EMBL" id="CAJ0968500.1"/>
    </source>
</evidence>
<organism evidence="2 3">
    <name type="scientific">Ranitomeya imitator</name>
    <name type="common">mimic poison frog</name>
    <dbReference type="NCBI Taxonomy" id="111125"/>
    <lineage>
        <taxon>Eukaryota</taxon>
        <taxon>Metazoa</taxon>
        <taxon>Chordata</taxon>
        <taxon>Craniata</taxon>
        <taxon>Vertebrata</taxon>
        <taxon>Euteleostomi</taxon>
        <taxon>Amphibia</taxon>
        <taxon>Batrachia</taxon>
        <taxon>Anura</taxon>
        <taxon>Neobatrachia</taxon>
        <taxon>Hyloidea</taxon>
        <taxon>Dendrobatidae</taxon>
        <taxon>Dendrobatinae</taxon>
        <taxon>Ranitomeya</taxon>
    </lineage>
</organism>
<evidence type="ECO:0000313" key="3">
    <source>
        <dbReference type="Proteomes" id="UP001176940"/>
    </source>
</evidence>
<sequence>ENEGFNGIDTVIHVILTLTDCPPCYSLPHTLSSMLFYPSQTVLHVILSLTDCPPCYSLPHRLSSMLLSPTHTVLYVILSLTDCPSCYSLPHRLLSSILFSPSHTVLHVILSLTDCPPCYSLPHSLSSMLFCPSQIVLHLHFMSSELPTLALEDFNIPINNPTSTSASQLLSLTTSLDLSQLSTSETHKDGNTLDLEFKHPGRSSSPYHQNLQTAERSWRKTRTPEDFIHFKFMIKTYNSALHIAKQTYFTTLNSSLSNNPKKLFDTFHSLLRPKAQAPITEICVDDLASQFIEKIDNIHQEIRSQSPSSVSPIPPCISPGSLSTLIPSQKKKSPGSSLLL</sequence>
<proteinExistence type="predicted"/>
<gene>
    <name evidence="2" type="ORF">RIMI_LOCUS23148894</name>
</gene>
<dbReference type="EMBL" id="CAUEEQ010079335">
    <property type="protein sequence ID" value="CAJ0968500.1"/>
    <property type="molecule type" value="Genomic_DNA"/>
</dbReference>
<name>A0ABN9MPE0_9NEOB</name>
<feature type="non-terminal residue" evidence="2">
    <location>
        <position position="1"/>
    </location>
</feature>
<dbReference type="Proteomes" id="UP001176940">
    <property type="component" value="Unassembled WGS sequence"/>
</dbReference>
<accession>A0ABN9MPE0</accession>
<feature type="region of interest" description="Disordered" evidence="1">
    <location>
        <begin position="321"/>
        <end position="340"/>
    </location>
</feature>
<reference evidence="2" key="1">
    <citation type="submission" date="2023-07" db="EMBL/GenBank/DDBJ databases">
        <authorList>
            <person name="Stuckert A."/>
        </authorList>
    </citation>
    <scope>NUCLEOTIDE SEQUENCE</scope>
</reference>
<evidence type="ECO:0000256" key="1">
    <source>
        <dbReference type="SAM" id="MobiDB-lite"/>
    </source>
</evidence>
<keyword evidence="3" id="KW-1185">Reference proteome</keyword>